<evidence type="ECO:0000313" key="8">
    <source>
        <dbReference type="EMBL" id="APD15124.1"/>
    </source>
</evidence>
<geneLocation type="mitochondrion" evidence="8"/>
<protein>
    <recommendedName>
        <fullName evidence="6">Small ribosomal subunit protein uS3m</fullName>
    </recommendedName>
    <alternativeName>
        <fullName evidence="7">Ribosomal protein VAR1, mitochondrial</fullName>
    </alternativeName>
</protein>
<keyword evidence="5" id="KW-0687">Ribonucleoprotein</keyword>
<gene>
    <name evidence="8" type="primary">rps3</name>
</gene>
<dbReference type="AlphaFoldDB" id="A0A2D0W3Y3"/>
<dbReference type="RefSeq" id="YP_009444501.1">
    <property type="nucleotide sequence ID" value="NC_036378.1"/>
</dbReference>
<comment type="similarity">
    <text evidence="2">Belongs to the universal ribosomal protein uS3 family.</text>
</comment>
<accession>A0A2D0W3Y3</accession>
<dbReference type="Pfam" id="PF05316">
    <property type="entry name" value="VAR1"/>
    <property type="match status" value="1"/>
</dbReference>
<evidence type="ECO:0000256" key="4">
    <source>
        <dbReference type="ARBA" id="ARBA00023128"/>
    </source>
</evidence>
<evidence type="ECO:0000256" key="5">
    <source>
        <dbReference type="ARBA" id="ARBA00023274"/>
    </source>
</evidence>
<organism evidence="8">
    <name type="scientific">Monosporozyma unispora</name>
    <dbReference type="NCBI Taxonomy" id="27294"/>
    <lineage>
        <taxon>Eukaryota</taxon>
        <taxon>Fungi</taxon>
        <taxon>Dikarya</taxon>
        <taxon>Ascomycota</taxon>
        <taxon>Saccharomycotina</taxon>
        <taxon>Saccharomycetes</taxon>
        <taxon>Saccharomycetales</taxon>
        <taxon>Saccharomycetaceae</taxon>
        <taxon>Monosporozyma</taxon>
    </lineage>
</organism>
<evidence type="ECO:0000256" key="2">
    <source>
        <dbReference type="ARBA" id="ARBA00010761"/>
    </source>
</evidence>
<dbReference type="GO" id="GO:1990904">
    <property type="term" value="C:ribonucleoprotein complex"/>
    <property type="evidence" value="ECO:0007669"/>
    <property type="project" value="UniProtKB-KW"/>
</dbReference>
<dbReference type="GO" id="GO:0003735">
    <property type="term" value="F:structural constituent of ribosome"/>
    <property type="evidence" value="ECO:0007669"/>
    <property type="project" value="InterPro"/>
</dbReference>
<evidence type="ECO:0000256" key="3">
    <source>
        <dbReference type="ARBA" id="ARBA00022980"/>
    </source>
</evidence>
<reference evidence="8" key="1">
    <citation type="journal article" date="2017" name="Genome Biol. Evol.">
        <title>Genetic Drift and Indel Mutation in the Evolution of Yeast Mitochondrial Genome Size.</title>
        <authorList>
            <person name="Xiao S."/>
            <person name="Nguyen D.T."/>
            <person name="Wu B."/>
            <person name="Hao W."/>
        </authorList>
    </citation>
    <scope>NUCLEOTIDE SEQUENCE</scope>
    <source>
        <strain evidence="8">Y-1556</strain>
    </source>
</reference>
<evidence type="ECO:0000256" key="1">
    <source>
        <dbReference type="ARBA" id="ARBA00004173"/>
    </source>
</evidence>
<name>A0A2D0W3Y3_9SACH</name>
<comment type="subcellular location">
    <subcellularLocation>
        <location evidence="1">Mitochondrion</location>
    </subcellularLocation>
</comment>
<dbReference type="EMBL" id="KU920680">
    <property type="protein sequence ID" value="APD15124.1"/>
    <property type="molecule type" value="Genomic_DNA"/>
</dbReference>
<sequence>MKMNLIKLINKSNNNYKLLNKMLMINNNTPVTHMMSSTGIPFAQLNSAAGTNINLQSKQLNNNHQWNMIMYNYNKNNELNNIINNNMVIQLLYKMINIINGNKLFISKPTFKHNINSVVIKFYYYNMDITPAPGGAGIPFAQQSMAKTCVGTNNNMNNLMNKLSKMLSYYYNKEIIIKPIKLSYVYMDSNIFNDYIMYLVNNNNMMSIDKIMNSYVNMFNNIMPLNIMNNNNNHDTPAPHRMCGVGVPFAQQSCAAGTKYLNGWSIMLKGKLSDGRSKTLNLMYGSFNNKNKSYKLNYIPNNLYKGSINPLNLNINKDGKYNIKVKLNYTSSSK</sequence>
<evidence type="ECO:0000256" key="7">
    <source>
        <dbReference type="ARBA" id="ARBA00035430"/>
    </source>
</evidence>
<dbReference type="GO" id="GO:0005739">
    <property type="term" value="C:mitochondrion"/>
    <property type="evidence" value="ECO:0007669"/>
    <property type="project" value="UniProtKB-SubCell"/>
</dbReference>
<keyword evidence="3 8" id="KW-0689">Ribosomal protein</keyword>
<proteinExistence type="inferred from homology"/>
<dbReference type="GO" id="GO:0005840">
    <property type="term" value="C:ribosome"/>
    <property type="evidence" value="ECO:0007669"/>
    <property type="project" value="UniProtKB-KW"/>
</dbReference>
<keyword evidence="4 8" id="KW-0496">Mitochondrion</keyword>
<dbReference type="GeneID" id="35198755"/>
<dbReference type="InterPro" id="IPR007980">
    <property type="entry name" value="Ribosomal_uS3m_fun"/>
</dbReference>
<dbReference type="GO" id="GO:0006412">
    <property type="term" value="P:translation"/>
    <property type="evidence" value="ECO:0007669"/>
    <property type="project" value="InterPro"/>
</dbReference>
<evidence type="ECO:0000256" key="6">
    <source>
        <dbReference type="ARBA" id="ARBA00035157"/>
    </source>
</evidence>